<organism evidence="1 2">
    <name type="scientific">Ambispora leptoticha</name>
    <dbReference type="NCBI Taxonomy" id="144679"/>
    <lineage>
        <taxon>Eukaryota</taxon>
        <taxon>Fungi</taxon>
        <taxon>Fungi incertae sedis</taxon>
        <taxon>Mucoromycota</taxon>
        <taxon>Glomeromycotina</taxon>
        <taxon>Glomeromycetes</taxon>
        <taxon>Archaeosporales</taxon>
        <taxon>Ambisporaceae</taxon>
        <taxon>Ambispora</taxon>
    </lineage>
</organism>
<comment type="caution">
    <text evidence="1">The sequence shown here is derived from an EMBL/GenBank/DDBJ whole genome shotgun (WGS) entry which is preliminary data.</text>
</comment>
<keyword evidence="2" id="KW-1185">Reference proteome</keyword>
<dbReference type="AlphaFoldDB" id="A0A9N9CHV3"/>
<feature type="non-terminal residue" evidence="1">
    <location>
        <position position="1"/>
    </location>
</feature>
<gene>
    <name evidence="1" type="ORF">ALEPTO_LOCUS8127</name>
</gene>
<name>A0A9N9CHV3_9GLOM</name>
<accession>A0A9N9CHV3</accession>
<dbReference type="EMBL" id="CAJVPS010004188">
    <property type="protein sequence ID" value="CAG8600608.1"/>
    <property type="molecule type" value="Genomic_DNA"/>
</dbReference>
<sequence>TLKYPDDDSQTDVWLLPSGKSVKDIIHGPANLHESQRTFMVVMPVKYSIHPPPFTANTPAKHFWDSSMIHPILQYLMNATDSIYYVPGEIHLRSSANQQRIRRNLKPEDDIP</sequence>
<protein>
    <submittedName>
        <fullName evidence="1">2578_t:CDS:1</fullName>
    </submittedName>
</protein>
<feature type="non-terminal residue" evidence="1">
    <location>
        <position position="112"/>
    </location>
</feature>
<evidence type="ECO:0000313" key="2">
    <source>
        <dbReference type="Proteomes" id="UP000789508"/>
    </source>
</evidence>
<proteinExistence type="predicted"/>
<dbReference type="OrthoDB" id="2425129at2759"/>
<reference evidence="1" key="1">
    <citation type="submission" date="2021-06" db="EMBL/GenBank/DDBJ databases">
        <authorList>
            <person name="Kallberg Y."/>
            <person name="Tangrot J."/>
            <person name="Rosling A."/>
        </authorList>
    </citation>
    <scope>NUCLEOTIDE SEQUENCE</scope>
    <source>
        <strain evidence="1">FL130A</strain>
    </source>
</reference>
<dbReference type="Proteomes" id="UP000789508">
    <property type="component" value="Unassembled WGS sequence"/>
</dbReference>
<evidence type="ECO:0000313" key="1">
    <source>
        <dbReference type="EMBL" id="CAG8600608.1"/>
    </source>
</evidence>